<protein>
    <submittedName>
        <fullName evidence="1">Uncharacterized protein</fullName>
    </submittedName>
</protein>
<organism evidence="1 2">
    <name type="scientific">Aphanomyces euteiches</name>
    <dbReference type="NCBI Taxonomy" id="100861"/>
    <lineage>
        <taxon>Eukaryota</taxon>
        <taxon>Sar</taxon>
        <taxon>Stramenopiles</taxon>
        <taxon>Oomycota</taxon>
        <taxon>Saprolegniomycetes</taxon>
        <taxon>Saprolegniales</taxon>
        <taxon>Verrucalvaceae</taxon>
        <taxon>Aphanomyces</taxon>
    </lineage>
</organism>
<gene>
    <name evidence="1" type="ORF">Ae201684_016414</name>
</gene>
<dbReference type="EMBL" id="VJMJ01000253">
    <property type="protein sequence ID" value="KAF0725016.1"/>
    <property type="molecule type" value="Genomic_DNA"/>
</dbReference>
<sequence length="92" mass="10636">MDHLEYEQRIAALQRMIFLIDEQARTELTIESFKIAVVEASKEVLEKDLKISQLRLEVQELNFQAQLRQKDLQIEELKLKLKSCPSGGQGPP</sequence>
<dbReference type="VEuPathDB" id="FungiDB:AeMF1_000042"/>
<reference evidence="1 2" key="1">
    <citation type="submission" date="2019-07" db="EMBL/GenBank/DDBJ databases">
        <title>Genomics analysis of Aphanomyces spp. identifies a new class of oomycete effector associated with host adaptation.</title>
        <authorList>
            <person name="Gaulin E."/>
        </authorList>
    </citation>
    <scope>NUCLEOTIDE SEQUENCE [LARGE SCALE GENOMIC DNA]</scope>
    <source>
        <strain evidence="1 2">ATCC 201684</strain>
    </source>
</reference>
<dbReference type="AlphaFoldDB" id="A0A6G0WF67"/>
<dbReference type="Proteomes" id="UP000481153">
    <property type="component" value="Unassembled WGS sequence"/>
</dbReference>
<accession>A0A6G0WF67</accession>
<proteinExistence type="predicted"/>
<comment type="caution">
    <text evidence="1">The sequence shown here is derived from an EMBL/GenBank/DDBJ whole genome shotgun (WGS) entry which is preliminary data.</text>
</comment>
<keyword evidence="2" id="KW-1185">Reference proteome</keyword>
<evidence type="ECO:0000313" key="1">
    <source>
        <dbReference type="EMBL" id="KAF0725016.1"/>
    </source>
</evidence>
<name>A0A6G0WF67_9STRA</name>
<evidence type="ECO:0000313" key="2">
    <source>
        <dbReference type="Proteomes" id="UP000481153"/>
    </source>
</evidence>